<gene>
    <name evidence="2" type="ORF">BA062_23250</name>
</gene>
<evidence type="ECO:0000259" key="1">
    <source>
        <dbReference type="Pfam" id="PF20058"/>
    </source>
</evidence>
<organism evidence="2 3">
    <name type="scientific">Prauserella flavalba</name>
    <dbReference type="NCBI Taxonomy" id="1477506"/>
    <lineage>
        <taxon>Bacteria</taxon>
        <taxon>Bacillati</taxon>
        <taxon>Actinomycetota</taxon>
        <taxon>Actinomycetes</taxon>
        <taxon>Pseudonocardiales</taxon>
        <taxon>Pseudonocardiaceae</taxon>
        <taxon>Prauserella</taxon>
    </lineage>
</organism>
<dbReference type="AlphaFoldDB" id="A0A318M5Y4"/>
<dbReference type="InterPro" id="IPR045598">
    <property type="entry name" value="DUF6457"/>
</dbReference>
<comment type="caution">
    <text evidence="2">The sequence shown here is derived from an EMBL/GenBank/DDBJ whole genome shotgun (WGS) entry which is preliminary data.</text>
</comment>
<dbReference type="OrthoDB" id="4735656at2"/>
<keyword evidence="3" id="KW-1185">Reference proteome</keyword>
<feature type="domain" description="DUF6457" evidence="1">
    <location>
        <begin position="2"/>
        <end position="75"/>
    </location>
</feature>
<sequence length="81" mass="8761">MDELREWTTALCADLGLDADQCDHALVLGMARDVGRVVARPAAPITVFLVGMAVARGLPPAEAAARLGALTDDWPRFDWRD</sequence>
<evidence type="ECO:0000313" key="3">
    <source>
        <dbReference type="Proteomes" id="UP000247892"/>
    </source>
</evidence>
<name>A0A318M5Y4_9PSEU</name>
<evidence type="ECO:0000313" key="2">
    <source>
        <dbReference type="EMBL" id="PXY28888.1"/>
    </source>
</evidence>
<proteinExistence type="predicted"/>
<dbReference type="EMBL" id="MASU01000009">
    <property type="protein sequence ID" value="PXY28888.1"/>
    <property type="molecule type" value="Genomic_DNA"/>
</dbReference>
<protein>
    <recommendedName>
        <fullName evidence="1">DUF6457 domain-containing protein</fullName>
    </recommendedName>
</protein>
<dbReference type="Proteomes" id="UP000247892">
    <property type="component" value="Unassembled WGS sequence"/>
</dbReference>
<dbReference type="Pfam" id="PF20058">
    <property type="entry name" value="DUF6457"/>
    <property type="match status" value="1"/>
</dbReference>
<accession>A0A318M5Y4</accession>
<dbReference type="RefSeq" id="WP_110340507.1">
    <property type="nucleotide sequence ID" value="NZ_JBHVKT010000005.1"/>
</dbReference>
<reference evidence="2 3" key="1">
    <citation type="submission" date="2016-07" db="EMBL/GenBank/DDBJ databases">
        <title>Draft genome sequence of Prauserella sp. YIM 121212, isolated from alkaline soil.</title>
        <authorList>
            <person name="Ruckert C."/>
            <person name="Albersmeier A."/>
            <person name="Jiang C.-L."/>
            <person name="Jiang Y."/>
            <person name="Kalinowski J."/>
            <person name="Schneider O."/>
            <person name="Winkler A."/>
            <person name="Zotchev S.B."/>
        </authorList>
    </citation>
    <scope>NUCLEOTIDE SEQUENCE [LARGE SCALE GENOMIC DNA]</scope>
    <source>
        <strain evidence="2 3">YIM 121212</strain>
    </source>
</reference>